<comment type="function">
    <text evidence="9 11">Subunit b, of the mitochondrial membrane ATP synthase complex (F(1)F(0) ATP synthase or Complex V) that produces ATP from ADP in the presence of a proton gradient across the membrane which is generated by electron transport complexes of the respiratory chain. ATP synthase complex consist of a soluble F(1) head domain - the catalytic core - and a membrane F(1) domain - the membrane proton channel. These two domains are linked by a central stalk rotating inside the F(1) region and a stationary peripheral stalk. During catalysis, ATP synthesis in the catalytic domain of F(1) is coupled via a rotary mechanism of the central stalk subunits to proton translocation. In vivo, can only synthesize ATP although its ATP hydrolase activity can be activated artificially in vitro. Part of the complex F(0) domain. Part of the complex F(0) domain and the peripheric stalk, which acts as a stator to hold the catalytic alpha(3)beta(3) subcomplex and subunit a/ATP6 static relative to the rotary elements.</text>
</comment>
<evidence type="ECO:0000256" key="3">
    <source>
        <dbReference type="ARBA" id="ARBA00022547"/>
    </source>
</evidence>
<protein>
    <recommendedName>
        <fullName evidence="11">ATP synthase subunit b</fullName>
    </recommendedName>
</protein>
<evidence type="ECO:0000256" key="2">
    <source>
        <dbReference type="ARBA" id="ARBA00022448"/>
    </source>
</evidence>
<keyword evidence="8 11" id="KW-0472">Membrane</keyword>
<comment type="subcellular location">
    <subcellularLocation>
        <location evidence="11">Mitochondrion</location>
    </subcellularLocation>
    <subcellularLocation>
        <location evidence="11">Mitochondrion inner membrane</location>
    </subcellularLocation>
</comment>
<sequence length="155" mass="17312">ILTDHAVLSSTFYHDCSDPFSEEYKHPQSRVKKYGASFGEFADNLSEQKIAQLEEVKQASTKQIQDDIELEEEQQALVQKHHHLFDVRGITSLWPGKLLTGNNCIQYTERTGAYDKLGEEAHGAEHLCTAGKGNNCQVQHRSKAAHKEALSTASS</sequence>
<keyword evidence="3 11" id="KW-0138">CF(0)</keyword>
<evidence type="ECO:0000256" key="11">
    <source>
        <dbReference type="RuleBase" id="RU368017"/>
    </source>
</evidence>
<evidence type="ECO:0000256" key="9">
    <source>
        <dbReference type="ARBA" id="ARBA00055529"/>
    </source>
</evidence>
<evidence type="ECO:0000256" key="5">
    <source>
        <dbReference type="ARBA" id="ARBA00022792"/>
    </source>
</evidence>
<keyword evidence="13" id="KW-1185">Reference proteome</keyword>
<keyword evidence="4 11" id="KW-0375">Hydrogen ion transport</keyword>
<gene>
    <name evidence="12" type="ORF">J0S82_017740</name>
</gene>
<feature type="non-terminal residue" evidence="12">
    <location>
        <position position="1"/>
    </location>
</feature>
<dbReference type="Gene3D" id="1.20.5.2210">
    <property type="match status" value="1"/>
</dbReference>
<dbReference type="SUPFAM" id="SSF161060">
    <property type="entry name" value="ATP synthase B chain-like"/>
    <property type="match status" value="1"/>
</dbReference>
<proteinExistence type="inferred from homology"/>
<dbReference type="GO" id="GO:0005743">
    <property type="term" value="C:mitochondrial inner membrane"/>
    <property type="evidence" value="ECO:0007669"/>
    <property type="project" value="UniProtKB-SubCell"/>
</dbReference>
<evidence type="ECO:0000256" key="4">
    <source>
        <dbReference type="ARBA" id="ARBA00022781"/>
    </source>
</evidence>
<comment type="subunit">
    <text evidence="10">Component of the ATP synthase complex composed at least of ATP5F1A/subunit alpha, ATP5F1B/subunit beta, ATP5MC1/subunit c (homooctomer), MT-ATP6/subunit a, MT-ATP8/subunit 8, ATP5ME/subunit e, ATP5MF/subunit f, ATP5MG/subunit g, ATP5MK/subunit k, ATP5MJ/subunit j, ATP5F1C/subunit gamma, ATP5F1D/subunit delta, ATP5F1E/subunit epsilon, ATP5PF/subunit F6, ATP5PB/subunit b, ATP5PD/subunit d, ATP5PO/subunit OSCP. ATP synthase complex consists of a soluble F(1) head domain (subunits alpha(3) and beta(3)) - the catalytic core - and a membrane F(0) domain - the membrane proton channel (subunits c, a, 8, e, f, g, k and j). These two domains are linked by a central stalk (subunits gamma, delta, and epsilon) rotating inside the F1 region and a stationary peripheral stalk (subunits F6, b, d, and OSCP).</text>
</comment>
<dbReference type="PANTHER" id="PTHR12733">
    <property type="entry name" value="MITOCHONDRIAL ATP SYNTHASE B CHAIN"/>
    <property type="match status" value="1"/>
</dbReference>
<evidence type="ECO:0000256" key="7">
    <source>
        <dbReference type="ARBA" id="ARBA00023128"/>
    </source>
</evidence>
<dbReference type="InterPro" id="IPR013837">
    <property type="entry name" value="ATP_synth_F0_suB"/>
</dbReference>
<organism evidence="12 13">
    <name type="scientific">Galemys pyrenaicus</name>
    <name type="common">Iberian desman</name>
    <name type="synonym">Pyrenean desman</name>
    <dbReference type="NCBI Taxonomy" id="202257"/>
    <lineage>
        <taxon>Eukaryota</taxon>
        <taxon>Metazoa</taxon>
        <taxon>Chordata</taxon>
        <taxon>Craniata</taxon>
        <taxon>Vertebrata</taxon>
        <taxon>Euteleostomi</taxon>
        <taxon>Mammalia</taxon>
        <taxon>Eutheria</taxon>
        <taxon>Laurasiatheria</taxon>
        <taxon>Eulipotyphla</taxon>
        <taxon>Talpidae</taxon>
        <taxon>Galemys</taxon>
    </lineage>
</organism>
<evidence type="ECO:0000313" key="12">
    <source>
        <dbReference type="EMBL" id="KAG8524762.1"/>
    </source>
</evidence>
<keyword evidence="7 11" id="KW-0496">Mitochondrion</keyword>
<dbReference type="Proteomes" id="UP000700334">
    <property type="component" value="Unassembled WGS sequence"/>
</dbReference>
<evidence type="ECO:0000313" key="13">
    <source>
        <dbReference type="Proteomes" id="UP000700334"/>
    </source>
</evidence>
<evidence type="ECO:0000256" key="6">
    <source>
        <dbReference type="ARBA" id="ARBA00023065"/>
    </source>
</evidence>
<reference evidence="12" key="1">
    <citation type="journal article" date="2021" name="Evol. Appl.">
        <title>The genome of the Pyrenean desman and the effects of bottlenecks and inbreeding on the genomic landscape of an endangered species.</title>
        <authorList>
            <person name="Escoda L."/>
            <person name="Castresana J."/>
        </authorList>
    </citation>
    <scope>NUCLEOTIDE SEQUENCE</scope>
    <source>
        <strain evidence="12">IBE-C5619</strain>
    </source>
</reference>
<evidence type="ECO:0000256" key="10">
    <source>
        <dbReference type="ARBA" id="ARBA00064647"/>
    </source>
</evidence>
<dbReference type="PANTHER" id="PTHR12733:SF3">
    <property type="entry name" value="ATP SYNTHASE F(0) COMPLEX SUBUNIT B1, MITOCHONDRIAL"/>
    <property type="match status" value="1"/>
</dbReference>
<dbReference type="GO" id="GO:0046933">
    <property type="term" value="F:proton-transporting ATP synthase activity, rotational mechanism"/>
    <property type="evidence" value="ECO:0007669"/>
    <property type="project" value="TreeGrafter"/>
</dbReference>
<dbReference type="AlphaFoldDB" id="A0A8J6AVS7"/>
<comment type="subunit">
    <text evidence="11">F-type ATPases have 2 components, CF(1) - the catalytic core - and CF(0) - the membrane proton channel. CF(1) and CF(0) have multiple subunits.</text>
</comment>
<evidence type="ECO:0000256" key="8">
    <source>
        <dbReference type="ARBA" id="ARBA00023136"/>
    </source>
</evidence>
<dbReference type="GO" id="GO:0045259">
    <property type="term" value="C:proton-transporting ATP synthase complex"/>
    <property type="evidence" value="ECO:0007669"/>
    <property type="project" value="UniProtKB-KW"/>
</dbReference>
<dbReference type="OrthoDB" id="10426474at2759"/>
<dbReference type="InterPro" id="IPR008688">
    <property type="entry name" value="ATP_synth_Bsub_B/MI25"/>
</dbReference>
<name>A0A8J6AVS7_GALPY</name>
<dbReference type="Pfam" id="PF05405">
    <property type="entry name" value="Mt_ATP-synt_B"/>
    <property type="match status" value="1"/>
</dbReference>
<comment type="similarity">
    <text evidence="1 11">Belongs to the eukaryotic ATPase B chain family.</text>
</comment>
<dbReference type="EMBL" id="JAGFMF010011380">
    <property type="protein sequence ID" value="KAG8524762.1"/>
    <property type="molecule type" value="Genomic_DNA"/>
</dbReference>
<feature type="non-terminal residue" evidence="12">
    <location>
        <position position="155"/>
    </location>
</feature>
<keyword evidence="6 11" id="KW-0406">Ion transport</keyword>
<keyword evidence="5 11" id="KW-0999">Mitochondrion inner membrane</keyword>
<comment type="caution">
    <text evidence="12">The sequence shown here is derived from an EMBL/GenBank/DDBJ whole genome shotgun (WGS) entry which is preliminary data.</text>
</comment>
<keyword evidence="2 11" id="KW-0813">Transport</keyword>
<evidence type="ECO:0000256" key="1">
    <source>
        <dbReference type="ARBA" id="ARBA00007479"/>
    </source>
</evidence>
<accession>A0A8J6AVS7</accession>